<dbReference type="AlphaFoldDB" id="A0A915N963"/>
<dbReference type="Proteomes" id="UP000887561">
    <property type="component" value="Unplaced"/>
</dbReference>
<accession>A0A915N963</accession>
<organism evidence="2 3">
    <name type="scientific">Meloidogyne javanica</name>
    <name type="common">Root-knot nematode worm</name>
    <dbReference type="NCBI Taxonomy" id="6303"/>
    <lineage>
        <taxon>Eukaryota</taxon>
        <taxon>Metazoa</taxon>
        <taxon>Ecdysozoa</taxon>
        <taxon>Nematoda</taxon>
        <taxon>Chromadorea</taxon>
        <taxon>Rhabditida</taxon>
        <taxon>Tylenchina</taxon>
        <taxon>Tylenchomorpha</taxon>
        <taxon>Tylenchoidea</taxon>
        <taxon>Meloidogynidae</taxon>
        <taxon>Meloidogyninae</taxon>
        <taxon>Meloidogyne</taxon>
        <taxon>Meloidogyne incognita group</taxon>
    </lineage>
</organism>
<reference evidence="3" key="1">
    <citation type="submission" date="2022-11" db="UniProtKB">
        <authorList>
            <consortium name="WormBaseParasite"/>
        </authorList>
    </citation>
    <scope>IDENTIFICATION</scope>
</reference>
<evidence type="ECO:0000313" key="3">
    <source>
        <dbReference type="WBParaSite" id="scaffold8078_cov146.g12708"/>
    </source>
</evidence>
<evidence type="ECO:0000256" key="1">
    <source>
        <dbReference type="SAM" id="Coils"/>
    </source>
</evidence>
<evidence type="ECO:0000313" key="2">
    <source>
        <dbReference type="Proteomes" id="UP000887561"/>
    </source>
</evidence>
<proteinExistence type="predicted"/>
<dbReference type="WBParaSite" id="scaffold8078_cov146.g12708">
    <property type="protein sequence ID" value="scaffold8078_cov146.g12708"/>
    <property type="gene ID" value="scaffold8078_cov146.g12708"/>
</dbReference>
<feature type="coiled-coil region" evidence="1">
    <location>
        <begin position="2"/>
        <end position="29"/>
    </location>
</feature>
<name>A0A915N963_MELJA</name>
<sequence length="94" mass="10990">MFQNELQILNEENDEINKEERKIMANKHLNAIKALIVDDDDKKSKLASNFVEINDKTDPNNDKIYSTKAKMRRILGDLMFDELELYHPVLLKIG</sequence>
<keyword evidence="2" id="KW-1185">Reference proteome</keyword>
<protein>
    <submittedName>
        <fullName evidence="3">Uncharacterized protein</fullName>
    </submittedName>
</protein>
<keyword evidence="1" id="KW-0175">Coiled coil</keyword>